<name>A1WX63_HALHL</name>
<dbReference type="AlphaFoldDB" id="A1WX63"/>
<dbReference type="STRING" id="349124.Hhal_1508"/>
<dbReference type="Proteomes" id="UP000000647">
    <property type="component" value="Chromosome"/>
</dbReference>
<reference evidence="1 2" key="2">
    <citation type="journal article" date="2013" name="Stand. Genomic Sci.">
        <title>Complete genome sequence of Halorhodospira halophila SL1.</title>
        <authorList>
            <person name="Challacombe J.F."/>
            <person name="Majid S."/>
            <person name="Deole R."/>
            <person name="Brettin T.S."/>
            <person name="Bruce D."/>
            <person name="Delano S.F."/>
            <person name="Detter J.C."/>
            <person name="Gleasner C.D."/>
            <person name="Han C.S."/>
            <person name="Misra M."/>
            <person name="Reitenga K.G."/>
            <person name="Mikhailova N."/>
            <person name="Woyke T."/>
            <person name="Pitluck S."/>
            <person name="Nolan M."/>
            <person name="Land M.L."/>
            <person name="Saunders E."/>
            <person name="Tapia R."/>
            <person name="Lapidus A."/>
            <person name="Ivanova N."/>
            <person name="Hoff W.D."/>
        </authorList>
    </citation>
    <scope>NUCLEOTIDE SEQUENCE [LARGE SCALE GENOMIC DNA]</scope>
    <source>
        <strain evidence="2">DSM 244 / SL1</strain>
    </source>
</reference>
<dbReference type="EMBL" id="CP000544">
    <property type="protein sequence ID" value="ABM62275.1"/>
    <property type="molecule type" value="Genomic_DNA"/>
</dbReference>
<evidence type="ECO:0000313" key="2">
    <source>
        <dbReference type="Proteomes" id="UP000000647"/>
    </source>
</evidence>
<dbReference type="OrthoDB" id="9177691at2"/>
<accession>A1WX63</accession>
<dbReference type="RefSeq" id="WP_011814297.1">
    <property type="nucleotide sequence ID" value="NC_008789.1"/>
</dbReference>
<evidence type="ECO:0008006" key="3">
    <source>
        <dbReference type="Google" id="ProtNLM"/>
    </source>
</evidence>
<proteinExistence type="predicted"/>
<gene>
    <name evidence="1" type="ordered locus">Hhal_1508</name>
</gene>
<dbReference type="HOGENOM" id="CLU_444060_0_0_6"/>
<sequence>MPVIERAWLEPWVGGLAAYLEPDGRLREPDTLDGWTPTDHYAPIFAALALHVHPQFGDWRRPLDAWTALPVAQRGHEPFNRLGLRLLESRLEREGAQQADRDRVRRALRGCRLRRRYPSNNWTLLAATVRLLEAETPFLRQRRAERLAALTERWMTSAGGFVDFPAGSGGRVATPVAYHVKALLCLWLAVCRVDHPRLRALLERGWSWLDLVATRGGYCGGLGRSNHALFGDACLMAVLGGVLSSGGDGLERGHSGVVLLEALRQRLERQRREDGLLWLTPACRSGAEGGWDRYMHLSVYNAWTAGLLSLVADGDEALVAGRAPVCEFNLGGSAERAPREDRAAGLLRADGDDWTVCVNLKGQAVQGYSRGEGDLRSAAGQAFHLEVAGQPVLPSATRRPRSDWLAEPRQAGWVPLVLDGGELYGPLLFERTGWASTAVGLRWWGEGAPVALCRPRAGSWRERIRDAIDWRLLGGAWQRRQGASPPRLAGHSWRVEMVWDGDNRHLIARWTLLGQPDSGARVLNPGGWSLTPCPSASAPLDGEAAGGEAHCSLGRAVAGCDPEPLRWPARDYSWQIVRTLA</sequence>
<organism evidence="1 2">
    <name type="scientific">Halorhodospira halophila (strain DSM 244 / SL1)</name>
    <name type="common">Ectothiorhodospira halophila (strain DSM 244 / SL1)</name>
    <dbReference type="NCBI Taxonomy" id="349124"/>
    <lineage>
        <taxon>Bacteria</taxon>
        <taxon>Pseudomonadati</taxon>
        <taxon>Pseudomonadota</taxon>
        <taxon>Gammaproteobacteria</taxon>
        <taxon>Chromatiales</taxon>
        <taxon>Ectothiorhodospiraceae</taxon>
        <taxon>Halorhodospira</taxon>
    </lineage>
</organism>
<reference evidence="2" key="1">
    <citation type="submission" date="2006-12" db="EMBL/GenBank/DDBJ databases">
        <title>Complete sequence of Halorhodospira halophila SL1.</title>
        <authorList>
            <consortium name="US DOE Joint Genome Institute"/>
            <person name="Copeland A."/>
            <person name="Lucas S."/>
            <person name="Lapidus A."/>
            <person name="Barry K."/>
            <person name="Detter J.C."/>
            <person name="Glavina del Rio T."/>
            <person name="Hammon N."/>
            <person name="Israni S."/>
            <person name="Dalin E."/>
            <person name="Tice H."/>
            <person name="Pitluck S."/>
            <person name="Saunders E."/>
            <person name="Brettin T."/>
            <person name="Bruce D."/>
            <person name="Han C."/>
            <person name="Tapia R."/>
            <person name="Schmutz J."/>
            <person name="Larimer F."/>
            <person name="Land M."/>
            <person name="Hauser L."/>
            <person name="Kyrpides N."/>
            <person name="Mikhailova N."/>
            <person name="Hoff W."/>
            <person name="Richardson P."/>
        </authorList>
    </citation>
    <scope>NUCLEOTIDE SEQUENCE [LARGE SCALE GENOMIC DNA]</scope>
    <source>
        <strain evidence="2">DSM 244 / SL1</strain>
    </source>
</reference>
<protein>
    <recommendedName>
        <fullName evidence="3">Heparinase II/III family protein</fullName>
    </recommendedName>
</protein>
<dbReference type="KEGG" id="hha:Hhal_1508"/>
<evidence type="ECO:0000313" key="1">
    <source>
        <dbReference type="EMBL" id="ABM62275.1"/>
    </source>
</evidence>
<keyword evidence="2" id="KW-1185">Reference proteome</keyword>